<dbReference type="EMBL" id="LR031876">
    <property type="protein sequence ID" value="VDD35746.1"/>
    <property type="molecule type" value="Genomic_DNA"/>
</dbReference>
<gene>
    <name evidence="1" type="ORF">BOLC7T41306H</name>
</gene>
<evidence type="ECO:0008006" key="2">
    <source>
        <dbReference type="Google" id="ProtNLM"/>
    </source>
</evidence>
<accession>A0A3P6EDU9</accession>
<name>A0A3P6EDU9_BRAOL</name>
<protein>
    <recommendedName>
        <fullName evidence="2">RNase H type-1 domain-containing protein</fullName>
    </recommendedName>
</protein>
<proteinExistence type="predicted"/>
<dbReference type="AlphaFoldDB" id="A0A3P6EDU9"/>
<organism evidence="1">
    <name type="scientific">Brassica oleracea</name>
    <name type="common">Wild cabbage</name>
    <dbReference type="NCBI Taxonomy" id="3712"/>
    <lineage>
        <taxon>Eukaryota</taxon>
        <taxon>Viridiplantae</taxon>
        <taxon>Streptophyta</taxon>
        <taxon>Embryophyta</taxon>
        <taxon>Tracheophyta</taxon>
        <taxon>Spermatophyta</taxon>
        <taxon>Magnoliopsida</taxon>
        <taxon>eudicotyledons</taxon>
        <taxon>Gunneridae</taxon>
        <taxon>Pentapetalae</taxon>
        <taxon>rosids</taxon>
        <taxon>malvids</taxon>
        <taxon>Brassicales</taxon>
        <taxon>Brassicaceae</taxon>
        <taxon>Brassiceae</taxon>
        <taxon>Brassica</taxon>
    </lineage>
</organism>
<evidence type="ECO:0000313" key="1">
    <source>
        <dbReference type="EMBL" id="VDD35746.1"/>
    </source>
</evidence>
<sequence length="57" mass="6460">MTTNPGDWPTFATEIEVVQRLQEDFEDVSLSHIPWSMNGRADALTKEARTSGYIFSI</sequence>
<reference evidence="1" key="1">
    <citation type="submission" date="2018-11" db="EMBL/GenBank/DDBJ databases">
        <authorList>
            <consortium name="Genoscope - CEA"/>
            <person name="William W."/>
        </authorList>
    </citation>
    <scope>NUCLEOTIDE SEQUENCE</scope>
</reference>